<dbReference type="InterPro" id="IPR001584">
    <property type="entry name" value="Integrase_cat-core"/>
</dbReference>
<dbReference type="Gene3D" id="3.30.420.10">
    <property type="entry name" value="Ribonuclease H-like superfamily/Ribonuclease H"/>
    <property type="match status" value="1"/>
</dbReference>
<dbReference type="PANTHER" id="PTHR47515">
    <property type="entry name" value="LOW CALCIUM RESPONSE LOCUS PROTEIN T"/>
    <property type="match status" value="1"/>
</dbReference>
<dbReference type="PANTHER" id="PTHR47515:SF1">
    <property type="entry name" value="BLR2054 PROTEIN"/>
    <property type="match status" value="1"/>
</dbReference>
<name>A0ABT9TE11_9GAMM</name>
<proteinExistence type="predicted"/>
<evidence type="ECO:0000313" key="3">
    <source>
        <dbReference type="Proteomes" id="UP001244623"/>
    </source>
</evidence>
<feature type="domain" description="Integrase catalytic" evidence="1">
    <location>
        <begin position="1"/>
        <end position="148"/>
    </location>
</feature>
<accession>A0ABT9TE11</accession>
<dbReference type="EMBL" id="JAUSSJ010000009">
    <property type="protein sequence ID" value="MDQ0021736.1"/>
    <property type="molecule type" value="Genomic_DNA"/>
</dbReference>
<evidence type="ECO:0000313" key="2">
    <source>
        <dbReference type="EMBL" id="MDQ0021736.1"/>
    </source>
</evidence>
<dbReference type="InterPro" id="IPR012337">
    <property type="entry name" value="RNaseH-like_sf"/>
</dbReference>
<comment type="caution">
    <text evidence="2">The sequence shown here is derived from an EMBL/GenBank/DDBJ whole genome shotgun (WGS) entry which is preliminary data.</text>
</comment>
<reference evidence="2 3" key="1">
    <citation type="submission" date="2023-07" db="EMBL/GenBank/DDBJ databases">
        <title>Sorghum-associated microbial communities from plants grown in Nebraska, USA.</title>
        <authorList>
            <person name="Schachtman D."/>
        </authorList>
    </citation>
    <scope>NUCLEOTIDE SEQUENCE [LARGE SCALE GENOMIC DNA]</scope>
    <source>
        <strain evidence="2 3">CC49</strain>
    </source>
</reference>
<protein>
    <submittedName>
        <fullName evidence="2">Transposase</fullName>
    </submittedName>
</protein>
<organism evidence="2 3">
    <name type="scientific">[Curtobacterium] plantarum</name>
    <dbReference type="NCBI Taxonomy" id="221276"/>
    <lineage>
        <taxon>Bacteria</taxon>
        <taxon>Pseudomonadati</taxon>
        <taxon>Pseudomonadota</taxon>
        <taxon>Gammaproteobacteria</taxon>
        <taxon>Enterobacterales</taxon>
        <taxon>Erwiniaceae</taxon>
        <taxon>Pantoea</taxon>
    </lineage>
</organism>
<gene>
    <name evidence="2" type="ORF">J2X94_003922</name>
</gene>
<dbReference type="Pfam" id="PF13683">
    <property type="entry name" value="rve_3"/>
    <property type="match status" value="1"/>
</dbReference>
<dbReference type="SUPFAM" id="SSF53098">
    <property type="entry name" value="Ribonuclease H-like"/>
    <property type="match status" value="1"/>
</dbReference>
<dbReference type="Proteomes" id="UP001244623">
    <property type="component" value="Unassembled WGS sequence"/>
</dbReference>
<keyword evidence="3" id="KW-1185">Reference proteome</keyword>
<dbReference type="PROSITE" id="PS50994">
    <property type="entry name" value="INTEGRASE"/>
    <property type="match status" value="1"/>
</dbReference>
<sequence>MDELATGRRIKCLNCVDDFTKECLTVTVAFGISGVQVTHILDSIALFRGYPATIRTDKGPEFTCRALDQWAFEHCVELRLIQPGKPTQNGFIESFNGRFRDECLNEHWFSDIVHARKIINDWRQDYNESRPHSSLNYQTPSEFAAGWRNGKSEGEQTDITN</sequence>
<dbReference type="InterPro" id="IPR036397">
    <property type="entry name" value="RNaseH_sf"/>
</dbReference>
<evidence type="ECO:0000259" key="1">
    <source>
        <dbReference type="PROSITE" id="PS50994"/>
    </source>
</evidence>